<dbReference type="GO" id="GO:0051607">
    <property type="term" value="P:defense response to virus"/>
    <property type="evidence" value="ECO:0007669"/>
    <property type="project" value="UniProtKB-KW"/>
</dbReference>
<organism evidence="3 4">
    <name type="scientific">Rhodopirellula baltica SWK14</name>
    <dbReference type="NCBI Taxonomy" id="993516"/>
    <lineage>
        <taxon>Bacteria</taxon>
        <taxon>Pseudomonadati</taxon>
        <taxon>Planctomycetota</taxon>
        <taxon>Planctomycetia</taxon>
        <taxon>Pirellulales</taxon>
        <taxon>Pirellulaceae</taxon>
        <taxon>Rhodopirellula</taxon>
    </lineage>
</organism>
<accession>L7C7S0</accession>
<dbReference type="RefSeq" id="WP_007340383.1">
    <property type="nucleotide sequence ID" value="NZ_AMWG01000163.1"/>
</dbReference>
<dbReference type="AlphaFoldDB" id="L7C7S0"/>
<dbReference type="InterPro" id="IPR006116">
    <property type="entry name" value="NT_2-5OAS_ClassI-CCAase"/>
</dbReference>
<protein>
    <recommendedName>
        <fullName evidence="5">Nucleotidyltransferase</fullName>
    </recommendedName>
</protein>
<proteinExistence type="predicted"/>
<feature type="compositionally biased region" description="Gly residues" evidence="2">
    <location>
        <begin position="352"/>
        <end position="365"/>
    </location>
</feature>
<comment type="caution">
    <text evidence="3">The sequence shown here is derived from an EMBL/GenBank/DDBJ whole genome shotgun (WGS) entry which is preliminary data.</text>
</comment>
<dbReference type="CDD" id="cd05400">
    <property type="entry name" value="NT_2-5OAS_ClassI-CCAase"/>
    <property type="match status" value="1"/>
</dbReference>
<evidence type="ECO:0000313" key="3">
    <source>
        <dbReference type="EMBL" id="ELP30249.1"/>
    </source>
</evidence>
<dbReference type="PATRIC" id="fig|993516.3.peg.6267"/>
<dbReference type="EMBL" id="AMWG01000163">
    <property type="protein sequence ID" value="ELP30249.1"/>
    <property type="molecule type" value="Genomic_DNA"/>
</dbReference>
<dbReference type="GO" id="GO:0016779">
    <property type="term" value="F:nucleotidyltransferase activity"/>
    <property type="evidence" value="ECO:0007669"/>
    <property type="project" value="InterPro"/>
</dbReference>
<keyword evidence="1" id="KW-0051">Antiviral defense</keyword>
<dbReference type="InterPro" id="IPR043519">
    <property type="entry name" value="NT_sf"/>
</dbReference>
<evidence type="ECO:0000313" key="4">
    <source>
        <dbReference type="Proteomes" id="UP000010959"/>
    </source>
</evidence>
<sequence>MELPSYFTDFLSAIRPTDVQRNTMQKRHKELRDRLVADEELCPLIVSTFIQGSYRRFTANRPPSGSRCDVDVIAVTKMHEDEYTPEQALEKFRPFLVKHYKGKYQRQGRSWGINVDDDISLDLVPTSAPTEAEKQAMANARVFEWDFPDIPDLGDPLTYNNLILEGTGYQFDLFNKAASAPEWKNQPLRIPDRDADSWDDTHPLEQIRWTWEKSKLTNGHFVNVAKAMKRWRQMKQPKPKYPKSYPLEHMIGDCCPDGIQYVAVGVTETFEEMERRFRPYVNAGIKPQIWDRGVVGHDVLERVSFEDFSAFLDLVKNAADLAREALNADTVKESANLWRDLFGDEFPEPPDNGGGGSSKGGGGGYTPRVKKTTIDGGRFA</sequence>
<feature type="region of interest" description="Disordered" evidence="2">
    <location>
        <begin position="342"/>
        <end position="380"/>
    </location>
</feature>
<dbReference type="Proteomes" id="UP000010959">
    <property type="component" value="Unassembled WGS sequence"/>
</dbReference>
<evidence type="ECO:0000256" key="1">
    <source>
        <dbReference type="ARBA" id="ARBA00023118"/>
    </source>
</evidence>
<name>L7C7S0_RHOBT</name>
<dbReference type="SUPFAM" id="SSF81301">
    <property type="entry name" value="Nucleotidyltransferase"/>
    <property type="match status" value="1"/>
</dbReference>
<reference evidence="3 4" key="1">
    <citation type="journal article" date="2013" name="Mar. Genomics">
        <title>Expression of sulfatases in Rhodopirellula baltica and the diversity of sulfatases in the genus Rhodopirellula.</title>
        <authorList>
            <person name="Wegner C.E."/>
            <person name="Richter-Heitmann T."/>
            <person name="Klindworth A."/>
            <person name="Klockow C."/>
            <person name="Richter M."/>
            <person name="Achstetter T."/>
            <person name="Glockner F.O."/>
            <person name="Harder J."/>
        </authorList>
    </citation>
    <scope>NUCLEOTIDE SEQUENCE [LARGE SCALE GENOMIC DNA]</scope>
    <source>
        <strain evidence="3 4">SWK14</strain>
    </source>
</reference>
<evidence type="ECO:0008006" key="5">
    <source>
        <dbReference type="Google" id="ProtNLM"/>
    </source>
</evidence>
<gene>
    <name evidence="3" type="ORF">RBSWK_05847</name>
</gene>
<evidence type="ECO:0000256" key="2">
    <source>
        <dbReference type="SAM" id="MobiDB-lite"/>
    </source>
</evidence>
<dbReference type="Pfam" id="PF18144">
    <property type="entry name" value="SMODS"/>
    <property type="match status" value="1"/>
</dbReference>